<feature type="domain" description="SnoaL-like" evidence="1">
    <location>
        <begin position="52"/>
        <end position="144"/>
    </location>
</feature>
<dbReference type="Gene3D" id="3.10.450.50">
    <property type="match status" value="1"/>
</dbReference>
<dbReference type="SUPFAM" id="SSF54427">
    <property type="entry name" value="NTF2-like"/>
    <property type="match status" value="1"/>
</dbReference>
<dbReference type="AlphaFoldDB" id="A0A4Q9QGX4"/>
<dbReference type="RefSeq" id="WP_131182329.1">
    <property type="nucleotide sequence ID" value="NZ_QJUI01000031.1"/>
</dbReference>
<dbReference type="EMBL" id="QJUI01000031">
    <property type="protein sequence ID" value="TBU71816.1"/>
    <property type="molecule type" value="Genomic_DNA"/>
</dbReference>
<keyword evidence="2" id="KW-0413">Isomerase</keyword>
<dbReference type="OrthoDB" id="1450423at2"/>
<proteinExistence type="predicted"/>
<evidence type="ECO:0000313" key="2">
    <source>
        <dbReference type="EMBL" id="TBU71816.1"/>
    </source>
</evidence>
<keyword evidence="3" id="KW-1185">Reference proteome</keyword>
<dbReference type="PANTHER" id="PTHR41252">
    <property type="entry name" value="BLR2505 PROTEIN"/>
    <property type="match status" value="1"/>
</dbReference>
<dbReference type="Pfam" id="PF12680">
    <property type="entry name" value="SnoaL_2"/>
    <property type="match status" value="1"/>
</dbReference>
<accession>A0A4Q9QGX4</accession>
<dbReference type="GO" id="GO:0016853">
    <property type="term" value="F:isomerase activity"/>
    <property type="evidence" value="ECO:0007669"/>
    <property type="project" value="UniProtKB-KW"/>
</dbReference>
<dbReference type="InterPro" id="IPR032710">
    <property type="entry name" value="NTF2-like_dom_sf"/>
</dbReference>
<dbReference type="Proteomes" id="UP000292302">
    <property type="component" value="Unassembled WGS sequence"/>
</dbReference>
<gene>
    <name evidence="2" type="ORF">DNK06_23225</name>
</gene>
<organism evidence="2 3">
    <name type="scientific">Phytopseudomonas daroniae</name>
    <dbReference type="NCBI Taxonomy" id="2487519"/>
    <lineage>
        <taxon>Bacteria</taxon>
        <taxon>Pseudomonadati</taxon>
        <taxon>Pseudomonadota</taxon>
        <taxon>Gammaproteobacteria</taxon>
        <taxon>Pseudomonadales</taxon>
        <taxon>Pseudomonadaceae</taxon>
        <taxon>Phytopseudomonas</taxon>
    </lineage>
</organism>
<reference evidence="2 3" key="1">
    <citation type="submission" date="2018-06" db="EMBL/GenBank/DDBJ databases">
        <title>Three novel Pseudomonas species isolated from symptomatic oak.</title>
        <authorList>
            <person name="Bueno-Gonzalez V."/>
            <person name="Brady C."/>
        </authorList>
    </citation>
    <scope>NUCLEOTIDE SEQUENCE [LARGE SCALE GENOMIC DNA]</scope>
    <source>
        <strain evidence="2 3">P9A</strain>
    </source>
</reference>
<name>A0A4Q9QGX4_9GAMM</name>
<comment type="caution">
    <text evidence="2">The sequence shown here is derived from an EMBL/GenBank/DDBJ whole genome shotgun (WGS) entry which is preliminary data.</text>
</comment>
<dbReference type="InterPro" id="IPR037401">
    <property type="entry name" value="SnoaL-like"/>
</dbReference>
<sequence length="170" mass="18660">MLILAATIVVPGANVKAQPLSQRQPSPTEHNRHIVEAVFQRWIETGEGTGFFDEVLSSDVVWTIKGSGPSAGTFNGREMFVERAVRPFASRMSTAVRPISTHIWADGEHVIVNFDGEGVAGDGVPYRNSYAWILRMRGGKAVEVTAFLDLTPYDEVLRRVPLPPVSGKRS</sequence>
<protein>
    <submittedName>
        <fullName evidence="2">Ketosteroid isomerase</fullName>
    </submittedName>
</protein>
<evidence type="ECO:0000313" key="3">
    <source>
        <dbReference type="Proteomes" id="UP000292302"/>
    </source>
</evidence>
<dbReference type="PANTHER" id="PTHR41252:SF1">
    <property type="entry name" value="BLR2505 PROTEIN"/>
    <property type="match status" value="1"/>
</dbReference>
<evidence type="ECO:0000259" key="1">
    <source>
        <dbReference type="Pfam" id="PF12680"/>
    </source>
</evidence>